<organism evidence="4 5">
    <name type="scientific">Ameca splendens</name>
    <dbReference type="NCBI Taxonomy" id="208324"/>
    <lineage>
        <taxon>Eukaryota</taxon>
        <taxon>Metazoa</taxon>
        <taxon>Chordata</taxon>
        <taxon>Craniata</taxon>
        <taxon>Vertebrata</taxon>
        <taxon>Euteleostomi</taxon>
        <taxon>Actinopterygii</taxon>
        <taxon>Neopterygii</taxon>
        <taxon>Teleostei</taxon>
        <taxon>Neoteleostei</taxon>
        <taxon>Acanthomorphata</taxon>
        <taxon>Ovalentaria</taxon>
        <taxon>Atherinomorphae</taxon>
        <taxon>Cyprinodontiformes</taxon>
        <taxon>Goodeidae</taxon>
        <taxon>Ameca</taxon>
    </lineage>
</organism>
<protein>
    <recommendedName>
        <fullName evidence="6">Small monomeric GTPase</fullName>
    </recommendedName>
</protein>
<dbReference type="SUPFAM" id="SSF52540">
    <property type="entry name" value="P-loop containing nucleoside triphosphate hydrolases"/>
    <property type="match status" value="1"/>
</dbReference>
<dbReference type="Proteomes" id="UP001469553">
    <property type="component" value="Unassembled WGS sequence"/>
</dbReference>
<evidence type="ECO:0000256" key="2">
    <source>
        <dbReference type="ARBA" id="ARBA00022741"/>
    </source>
</evidence>
<comment type="caution">
    <text evidence="4">The sequence shown here is derived from an EMBL/GenBank/DDBJ whole genome shotgun (WGS) entry which is preliminary data.</text>
</comment>
<keyword evidence="1" id="KW-0472">Membrane</keyword>
<name>A0ABV0ZZM3_9TELE</name>
<keyword evidence="3" id="KW-0342">GTP-binding</keyword>
<evidence type="ECO:0000256" key="3">
    <source>
        <dbReference type="ARBA" id="ARBA00023134"/>
    </source>
</evidence>
<sequence>MCNQALERIKETSTGPSKTLVSAHFKSQCRKKAWRKGSQAYVKGGREQILRVKEDENVPFLLVGNKSDLDDRRQVSADEAKARAEQWGVCYVETSAKTRANVDKVFFDLMREIRARKMEDSKEKNGKKKSKSLAKRIRERCCIL</sequence>
<accession>A0ABV0ZZM3</accession>
<dbReference type="SMART" id="SM00175">
    <property type="entry name" value="RAB"/>
    <property type="match status" value="1"/>
</dbReference>
<dbReference type="InterPro" id="IPR001806">
    <property type="entry name" value="Small_GTPase"/>
</dbReference>
<dbReference type="Gene3D" id="3.40.50.300">
    <property type="entry name" value="P-loop containing nucleotide triphosphate hydrolases"/>
    <property type="match status" value="1"/>
</dbReference>
<evidence type="ECO:0000256" key="1">
    <source>
        <dbReference type="ARBA" id="ARBA00022475"/>
    </source>
</evidence>
<dbReference type="PRINTS" id="PR00449">
    <property type="entry name" value="RASTRNSFRMNG"/>
</dbReference>
<dbReference type="PANTHER" id="PTHR24070">
    <property type="entry name" value="RAS, DI-RAS, AND RHEB FAMILY MEMBERS OF SMALL GTPASE SUPERFAMILY"/>
    <property type="match status" value="1"/>
</dbReference>
<dbReference type="PROSITE" id="PS51419">
    <property type="entry name" value="RAB"/>
    <property type="match status" value="1"/>
</dbReference>
<reference evidence="4 5" key="1">
    <citation type="submission" date="2021-06" db="EMBL/GenBank/DDBJ databases">
        <authorList>
            <person name="Palmer J.M."/>
        </authorList>
    </citation>
    <scope>NUCLEOTIDE SEQUENCE [LARGE SCALE GENOMIC DNA]</scope>
    <source>
        <strain evidence="4 5">AS_MEX2019</strain>
        <tissue evidence="4">Muscle</tissue>
    </source>
</reference>
<evidence type="ECO:0008006" key="6">
    <source>
        <dbReference type="Google" id="ProtNLM"/>
    </source>
</evidence>
<keyword evidence="1" id="KW-1003">Cell membrane</keyword>
<dbReference type="EMBL" id="JAHRIP010076160">
    <property type="protein sequence ID" value="MEQ2310891.1"/>
    <property type="molecule type" value="Genomic_DNA"/>
</dbReference>
<evidence type="ECO:0000313" key="4">
    <source>
        <dbReference type="EMBL" id="MEQ2310891.1"/>
    </source>
</evidence>
<dbReference type="InterPro" id="IPR027417">
    <property type="entry name" value="P-loop_NTPase"/>
</dbReference>
<proteinExistence type="predicted"/>
<dbReference type="SMART" id="SM00173">
    <property type="entry name" value="RAS"/>
    <property type="match status" value="1"/>
</dbReference>
<dbReference type="PROSITE" id="PS51421">
    <property type="entry name" value="RAS"/>
    <property type="match status" value="1"/>
</dbReference>
<keyword evidence="5" id="KW-1185">Reference proteome</keyword>
<dbReference type="InterPro" id="IPR020849">
    <property type="entry name" value="Small_GTPase_Ras-type"/>
</dbReference>
<keyword evidence="2" id="KW-0547">Nucleotide-binding</keyword>
<gene>
    <name evidence="4" type="ORF">AMECASPLE_013900</name>
</gene>
<evidence type="ECO:0000313" key="5">
    <source>
        <dbReference type="Proteomes" id="UP001469553"/>
    </source>
</evidence>
<dbReference type="Pfam" id="PF00071">
    <property type="entry name" value="Ras"/>
    <property type="match status" value="1"/>
</dbReference>